<feature type="region of interest" description="Disordered" evidence="1">
    <location>
        <begin position="570"/>
        <end position="601"/>
    </location>
</feature>
<feature type="compositionally biased region" description="Acidic residues" evidence="1">
    <location>
        <begin position="131"/>
        <end position="144"/>
    </location>
</feature>
<evidence type="ECO:0000259" key="2">
    <source>
        <dbReference type="Pfam" id="PF20241"/>
    </source>
</evidence>
<feature type="compositionally biased region" description="Polar residues" evidence="1">
    <location>
        <begin position="23"/>
        <end position="42"/>
    </location>
</feature>
<sequence>MASKDGRTGKDDSDLSPEDGSICQKNLTNQGRVRSQGTSLDQPESEGFTSKDLPGKKSAHYPDASADWDYPEDPGDRREGVEVAELHDQPARMSTSDSDPCEVARRALDLMFPREEDSDDVWSTWSAREEGTDDDDEQGGEGVDDCSTQEGSDYEDDGGNCQVILVETNCPGKLYPKSQADEIDDKWVHRYSQQLSEHVKLCREIMALRGDDDDDEEEEEKDYDAPFPVYPMRVFPDATGACVLGLNCHHRIYRTHDTSTTPSTLGKRTPSYMLQLFSMRLSSFEPLYPISVYGIFAIRDYLDPRRNYVFNRPRDDAVTIEKQAEIDVRTEADLMLYERISGDNCNLDLKYIVFSESVEAVIQVYAKVSHPHHVLFTAFSTGYDNHPLRGVVLFDDKLFGEEKLFKHVVAVTANEELHVFLEVNGSVFQWTFQDEHVGAVVSPDDSILDYGQFFVRRVVGHGMMTGGVGCSSGGGRVRGNDPLFVTTSNAFVIGRHCHLMVGDAIKGRKGAEDAPMMVVDMVVFSLNIVSGMTPNFLCSRFLKALNADFATTGGFLQGKRLPDMEVSGASIPLGVEGTGGPETRRAAAGGEERAWEREGIG</sequence>
<feature type="compositionally biased region" description="Basic and acidic residues" evidence="1">
    <location>
        <begin position="74"/>
        <end position="90"/>
    </location>
</feature>
<name>M8C593_AEGTA</name>
<feature type="region of interest" description="Disordered" evidence="1">
    <location>
        <begin position="128"/>
        <end position="159"/>
    </location>
</feature>
<protein>
    <recommendedName>
        <fullName evidence="2">DUF6598 domain-containing protein</fullName>
    </recommendedName>
</protein>
<proteinExistence type="predicted"/>
<dbReference type="Pfam" id="PF20241">
    <property type="entry name" value="DUF6598"/>
    <property type="match status" value="2"/>
</dbReference>
<dbReference type="EnsemblPlants" id="EMT10288">
    <property type="protein sequence ID" value="EMT10288"/>
    <property type="gene ID" value="F775_24729"/>
</dbReference>
<accession>M8C593</accession>
<feature type="compositionally biased region" description="Basic and acidic residues" evidence="1">
    <location>
        <begin position="582"/>
        <end position="601"/>
    </location>
</feature>
<organism evidence="3">
    <name type="scientific">Aegilops tauschii</name>
    <name type="common">Tausch's goatgrass</name>
    <name type="synonym">Aegilops squarrosa</name>
    <dbReference type="NCBI Taxonomy" id="37682"/>
    <lineage>
        <taxon>Eukaryota</taxon>
        <taxon>Viridiplantae</taxon>
        <taxon>Streptophyta</taxon>
        <taxon>Embryophyta</taxon>
        <taxon>Tracheophyta</taxon>
        <taxon>Spermatophyta</taxon>
        <taxon>Magnoliopsida</taxon>
        <taxon>Liliopsida</taxon>
        <taxon>Poales</taxon>
        <taxon>Poaceae</taxon>
        <taxon>BOP clade</taxon>
        <taxon>Pooideae</taxon>
        <taxon>Triticodae</taxon>
        <taxon>Triticeae</taxon>
        <taxon>Triticinae</taxon>
        <taxon>Aegilops</taxon>
    </lineage>
</organism>
<dbReference type="PANTHER" id="PTHR33065">
    <property type="entry name" value="OS07G0486400 PROTEIN"/>
    <property type="match status" value="1"/>
</dbReference>
<evidence type="ECO:0000256" key="1">
    <source>
        <dbReference type="SAM" id="MobiDB-lite"/>
    </source>
</evidence>
<dbReference type="InterPro" id="IPR046533">
    <property type="entry name" value="DUF6598"/>
</dbReference>
<reference evidence="3" key="1">
    <citation type="submission" date="2015-06" db="UniProtKB">
        <authorList>
            <consortium name="EnsemblPlants"/>
        </authorList>
    </citation>
    <scope>IDENTIFICATION</scope>
</reference>
<dbReference type="PANTHER" id="PTHR33065:SF121">
    <property type="entry name" value="DUF6598 DOMAIN-CONTAINING PROTEIN"/>
    <property type="match status" value="1"/>
</dbReference>
<feature type="domain" description="DUF6598" evidence="2">
    <location>
        <begin position="327"/>
        <end position="424"/>
    </location>
</feature>
<evidence type="ECO:0000313" key="3">
    <source>
        <dbReference type="EnsemblPlants" id="EMT10288"/>
    </source>
</evidence>
<feature type="compositionally biased region" description="Basic and acidic residues" evidence="1">
    <location>
        <begin position="1"/>
        <end position="13"/>
    </location>
</feature>
<dbReference type="ExpressionAtlas" id="M8C593">
    <property type="expression patterns" value="baseline"/>
</dbReference>
<feature type="region of interest" description="Disordered" evidence="1">
    <location>
        <begin position="1"/>
        <end position="104"/>
    </location>
</feature>
<dbReference type="AlphaFoldDB" id="M8C593"/>
<feature type="domain" description="DUF6598" evidence="2">
    <location>
        <begin position="273"/>
        <end position="325"/>
    </location>
</feature>